<dbReference type="InterPro" id="IPR003964">
    <property type="entry name" value="Carb_kinase"/>
</dbReference>
<reference evidence="7" key="1">
    <citation type="journal article" date="2020" name="mSystems">
        <title>Genome- and Community-Level Interaction Insights into Carbon Utilization and Element Cycling Functions of Hydrothermarchaeota in Hydrothermal Sediment.</title>
        <authorList>
            <person name="Zhou Z."/>
            <person name="Liu Y."/>
            <person name="Xu W."/>
            <person name="Pan J."/>
            <person name="Luo Z.H."/>
            <person name="Li M."/>
        </authorList>
    </citation>
    <scope>NUCLEOTIDE SEQUENCE [LARGE SCALE GENOMIC DNA]</scope>
    <source>
        <strain evidence="7">SpSt-695</strain>
    </source>
</reference>
<dbReference type="PANTHER" id="PTHR30409:SF1">
    <property type="entry name" value="CARBAMATE KINASE-RELATED"/>
    <property type="match status" value="1"/>
</dbReference>
<evidence type="ECO:0000313" key="7">
    <source>
        <dbReference type="EMBL" id="HGK53758.1"/>
    </source>
</evidence>
<feature type="domain" description="Aspartate/glutamate/uridylate kinase" evidence="6">
    <location>
        <begin position="1"/>
        <end position="292"/>
    </location>
</feature>
<gene>
    <name evidence="7" type="primary">arcC</name>
    <name evidence="7" type="ORF">ENU72_01880</name>
</gene>
<dbReference type="FunFam" id="3.40.1160.10:FF:000007">
    <property type="entry name" value="Carbamate kinase"/>
    <property type="match status" value="1"/>
</dbReference>
<dbReference type="GO" id="GO:0019546">
    <property type="term" value="P:L-arginine deiminase pathway"/>
    <property type="evidence" value="ECO:0007669"/>
    <property type="project" value="TreeGrafter"/>
</dbReference>
<dbReference type="GO" id="GO:0008804">
    <property type="term" value="F:carbamate kinase activity"/>
    <property type="evidence" value="ECO:0007669"/>
    <property type="project" value="UniProtKB-UniRule"/>
</dbReference>
<evidence type="ECO:0000256" key="1">
    <source>
        <dbReference type="ARBA" id="ARBA00011066"/>
    </source>
</evidence>
<dbReference type="NCBIfam" id="TIGR00746">
    <property type="entry name" value="arcC"/>
    <property type="match status" value="1"/>
</dbReference>
<dbReference type="Gene3D" id="3.40.1160.10">
    <property type="entry name" value="Acetylglutamate kinase-like"/>
    <property type="match status" value="1"/>
</dbReference>
<evidence type="ECO:0000259" key="6">
    <source>
        <dbReference type="Pfam" id="PF00696"/>
    </source>
</evidence>
<protein>
    <recommendedName>
        <fullName evidence="4 5">Carbamate kinase</fullName>
    </recommendedName>
</protein>
<evidence type="ECO:0000256" key="2">
    <source>
        <dbReference type="ARBA" id="ARBA00022679"/>
    </source>
</evidence>
<dbReference type="InterPro" id="IPR001048">
    <property type="entry name" value="Asp/Glu/Uridylate_kinase"/>
</dbReference>
<comment type="similarity">
    <text evidence="1 5">Belongs to the carbamate kinase family.</text>
</comment>
<evidence type="ECO:0000256" key="5">
    <source>
        <dbReference type="PIRNR" id="PIRNR000723"/>
    </source>
</evidence>
<accession>A0A7V4E225</accession>
<name>A0A7V4E225_UNCW3</name>
<dbReference type="PRINTS" id="PR01469">
    <property type="entry name" value="CARBMTKINASE"/>
</dbReference>
<sequence length="311" mass="34645">MKVVIALGGNAILPQGASFHVVTQFKTTKESLYKILPIIEKSKGCVITHGNGPQVGVAFLRNYYARKEIPMYPLDVLDAETQGWMGYMISHLLHEVFYEKKIDREISVIITQVIVDEKDPEFKNPTKPIGPFFTHKEAEEMKGLFDYPIKKDVNRGYRITVPSPKPVDIIEKDIIKKLVEDGNIVIAGGGGGIPLIRKGNKLKAVYGIIDKDLCSAKIASFINADYFIILTSVDKVYLNYGQENQTPISVMKIDEAIRYLNDGQFPKGSMGPKIEAAIEFLKNGGKEVIITSLEKVKEAVEGKEGTRIVKE</sequence>
<evidence type="ECO:0000256" key="4">
    <source>
        <dbReference type="NCBIfam" id="TIGR00746"/>
    </source>
</evidence>
<dbReference type="GO" id="GO:0005829">
    <property type="term" value="C:cytosol"/>
    <property type="evidence" value="ECO:0007669"/>
    <property type="project" value="TreeGrafter"/>
</dbReference>
<dbReference type="NCBIfam" id="NF009007">
    <property type="entry name" value="PRK12352.1"/>
    <property type="match status" value="1"/>
</dbReference>
<dbReference type="CDD" id="cd04235">
    <property type="entry name" value="AAK_CK"/>
    <property type="match status" value="1"/>
</dbReference>
<dbReference type="InterPro" id="IPR036393">
    <property type="entry name" value="AceGlu_kinase-like_sf"/>
</dbReference>
<proteinExistence type="inferred from homology"/>
<comment type="caution">
    <text evidence="7">The sequence shown here is derived from an EMBL/GenBank/DDBJ whole genome shotgun (WGS) entry which is preliminary data.</text>
</comment>
<evidence type="ECO:0000256" key="3">
    <source>
        <dbReference type="ARBA" id="ARBA00022777"/>
    </source>
</evidence>
<dbReference type="PANTHER" id="PTHR30409">
    <property type="entry name" value="CARBAMATE KINASE"/>
    <property type="match status" value="1"/>
</dbReference>
<dbReference type="AlphaFoldDB" id="A0A7V4E225"/>
<dbReference type="Pfam" id="PF00696">
    <property type="entry name" value="AA_kinase"/>
    <property type="match status" value="1"/>
</dbReference>
<dbReference type="PIRSF" id="PIRSF000723">
    <property type="entry name" value="Carbamate_kin"/>
    <property type="match status" value="1"/>
</dbReference>
<keyword evidence="3 5" id="KW-0418">Kinase</keyword>
<dbReference type="EMBL" id="DTDP01000084">
    <property type="protein sequence ID" value="HGK53758.1"/>
    <property type="molecule type" value="Genomic_DNA"/>
</dbReference>
<keyword evidence="2 5" id="KW-0808">Transferase</keyword>
<dbReference type="SUPFAM" id="SSF53633">
    <property type="entry name" value="Carbamate kinase-like"/>
    <property type="match status" value="1"/>
</dbReference>
<organism evidence="7">
    <name type="scientific">candidate division WOR-3 bacterium</name>
    <dbReference type="NCBI Taxonomy" id="2052148"/>
    <lineage>
        <taxon>Bacteria</taxon>
        <taxon>Bacteria division WOR-3</taxon>
    </lineage>
</organism>